<dbReference type="GO" id="GO:0009190">
    <property type="term" value="P:cyclic nucleotide biosynthetic process"/>
    <property type="evidence" value="ECO:0007669"/>
    <property type="project" value="InterPro"/>
</dbReference>
<dbReference type="PANTHER" id="PTHR16305:SF28">
    <property type="entry name" value="GUANYLATE CYCLASE DOMAIN-CONTAINING PROTEIN"/>
    <property type="match status" value="1"/>
</dbReference>
<accession>A0A0J6Z516</accession>
<dbReference type="GO" id="GO:0035556">
    <property type="term" value="P:intracellular signal transduction"/>
    <property type="evidence" value="ECO:0007669"/>
    <property type="project" value="InterPro"/>
</dbReference>
<dbReference type="Pfam" id="PF00211">
    <property type="entry name" value="Guanylate_cyc"/>
    <property type="match status" value="1"/>
</dbReference>
<protein>
    <submittedName>
        <fullName evidence="4">Adenylate cyclase 1</fullName>
        <ecNumber evidence="4">4.6.1.1</ecNumber>
    </submittedName>
</protein>
<dbReference type="Pfam" id="PF13191">
    <property type="entry name" value="AAA_16"/>
    <property type="match status" value="1"/>
</dbReference>
<dbReference type="EC" id="4.6.1.1" evidence="4"/>
<dbReference type="SMART" id="SM00044">
    <property type="entry name" value="CYCc"/>
    <property type="match status" value="1"/>
</dbReference>
<evidence type="ECO:0000256" key="1">
    <source>
        <dbReference type="ARBA" id="ARBA00022741"/>
    </source>
</evidence>
<dbReference type="PROSITE" id="PS50125">
    <property type="entry name" value="GUANYLATE_CYCLASE_2"/>
    <property type="match status" value="1"/>
</dbReference>
<dbReference type="InterPro" id="IPR041664">
    <property type="entry name" value="AAA_16"/>
</dbReference>
<dbReference type="PANTHER" id="PTHR16305">
    <property type="entry name" value="TESTICULAR SOLUBLE ADENYLYL CYCLASE"/>
    <property type="match status" value="1"/>
</dbReference>
<evidence type="ECO:0000256" key="2">
    <source>
        <dbReference type="ARBA" id="ARBA00022840"/>
    </source>
</evidence>
<keyword evidence="4" id="KW-0456">Lyase</keyword>
<reference evidence="4 5" key="1">
    <citation type="journal article" date="2015" name="Genome Biol. Evol.">
        <title>Characterization of Three Mycobacterium spp. with Potential Use in Bioremediation by Genome Sequencing and Comparative Genomics.</title>
        <authorList>
            <person name="Das S."/>
            <person name="Pettersson B.M."/>
            <person name="Behra P.R."/>
            <person name="Ramesh M."/>
            <person name="Dasgupta S."/>
            <person name="Bhattacharya A."/>
            <person name="Kirsebom L.A."/>
        </authorList>
    </citation>
    <scope>NUCLEOTIDE SEQUENCE [LARGE SCALE GENOMIC DNA]</scope>
    <source>
        <strain evidence="4 5">DSM 44219</strain>
    </source>
</reference>
<dbReference type="EMBL" id="JYNX01000035">
    <property type="protein sequence ID" value="KMO79691.1"/>
    <property type="molecule type" value="Genomic_DNA"/>
</dbReference>
<dbReference type="AlphaFoldDB" id="A0A0J6Z516"/>
<dbReference type="InterPro" id="IPR027417">
    <property type="entry name" value="P-loop_NTPase"/>
</dbReference>
<dbReference type="GO" id="GO:0004016">
    <property type="term" value="F:adenylate cyclase activity"/>
    <property type="evidence" value="ECO:0007669"/>
    <property type="project" value="UniProtKB-EC"/>
</dbReference>
<dbReference type="Gene3D" id="3.40.50.300">
    <property type="entry name" value="P-loop containing nucleotide triphosphate hydrolases"/>
    <property type="match status" value="1"/>
</dbReference>
<evidence type="ECO:0000313" key="5">
    <source>
        <dbReference type="Proteomes" id="UP000036176"/>
    </source>
</evidence>
<dbReference type="GO" id="GO:0005524">
    <property type="term" value="F:ATP binding"/>
    <property type="evidence" value="ECO:0007669"/>
    <property type="project" value="UniProtKB-KW"/>
</dbReference>
<organism evidence="4 5">
    <name type="scientific">Mycolicibacterium chubuense</name>
    <name type="common">Mycobacterium chubuense</name>
    <dbReference type="NCBI Taxonomy" id="1800"/>
    <lineage>
        <taxon>Bacteria</taxon>
        <taxon>Bacillati</taxon>
        <taxon>Actinomycetota</taxon>
        <taxon>Actinomycetes</taxon>
        <taxon>Mycobacteriales</taxon>
        <taxon>Mycobacteriaceae</taxon>
        <taxon>Mycolicibacterium</taxon>
    </lineage>
</organism>
<dbReference type="Gene3D" id="3.30.70.1230">
    <property type="entry name" value="Nucleotide cyclase"/>
    <property type="match status" value="1"/>
</dbReference>
<dbReference type="SUPFAM" id="SSF52540">
    <property type="entry name" value="P-loop containing nucleoside triphosphate hydrolases"/>
    <property type="match status" value="1"/>
</dbReference>
<sequence length="1047" mass="111428">MDQAVAAINRGDRVTATALADNVLSVDHGNAEAEDLLTAPEGGEIRRLTILYVDLVDSAVLADQGGLDAYGDLIRRYHDVVVGTVLHYDGYVDCPTGETILAVFGHPVAHEDDARRAVLAALEITDEAEGVGRSFEHRFGMRIAVRAGVHRGLVYLDTAQNDVYGLGANLAARVAGLASPGTVVVSASIARLIGNVFDLAACEPATVKGVAELVTHHRVLGERMTQTVCIPLVGRDRELAQLRRFWAQAQSAALTTPGVVLRGEAGIGKSSLAAAAVRRAQDSGAVVLTLGGSAMHTETGLHPIRRLMATRCNITRITSPSDCLELLEAELVGLGRDPACDVPLLAPVLGIGPEHGYEPAAAEGGRLYRLVGEAVQRYLSACLGPDPALMLIEDGHVLDRTTVETIGSLLVAADGRLLVVVTGRPGAWLPADWPVTVLDLHPLTRDEAEALISVLAPDVSADVRAAVVERCDGIPFYIEQVASGLTQTGVPEGLYEPLLARLRASAGVVPVVEAAALIGRRLDADVLRSVVDLSDDALDRILDELADARVLEPAGPSAWRFRHELLRELATELAPPSLRRTLHAKIAAALVGGVGAELDWQLVATHYEQAENHGEAVSAYQRASVGARRRGALAEARGHLSRALAQVDAQPPGRGRDKRELAVRLERGFLASAAEGPMNPATSRDFEECLRLGGADVHDDDVVGTLLALGGYYFAVGDLFRSTAVLGSLRAGMTDERAYFRTVVDACLGVEEWMNGAFAVAREQMAEATAAFAAAGHRSLESLWFAPTDPIVMAHGVLGLDRIAGGDLAAAEAQIALAARRAALLSFPQGPFSWAFTRFFETWICIEAGQFGQAAALADGLIKHADRYGFEVWALWGDAQRAVVDALSAIGGDAEVLSERTDRATAIIESVRRVGLNVFITLFDGALAKVLTAGGRREDARVRLDRALALGSDIGMRFYEAELLRLRAHTHTDLDSGRADLAAALDIARDQRAHLYELRSALDDFALRGEPARGALSAVNGRFAIDNPLPERTRCLAVLAAATPEAQ</sequence>
<dbReference type="CDD" id="cd07302">
    <property type="entry name" value="CHD"/>
    <property type="match status" value="1"/>
</dbReference>
<proteinExistence type="predicted"/>
<evidence type="ECO:0000259" key="3">
    <source>
        <dbReference type="PROSITE" id="PS50125"/>
    </source>
</evidence>
<dbReference type="InterPro" id="IPR029787">
    <property type="entry name" value="Nucleotide_cyclase"/>
</dbReference>
<dbReference type="Proteomes" id="UP000036176">
    <property type="component" value="Unassembled WGS sequence"/>
</dbReference>
<comment type="caution">
    <text evidence="4">The sequence shown here is derived from an EMBL/GenBank/DDBJ whole genome shotgun (WGS) entry which is preliminary data.</text>
</comment>
<keyword evidence="5" id="KW-1185">Reference proteome</keyword>
<keyword evidence="2" id="KW-0067">ATP-binding</keyword>
<dbReference type="SUPFAM" id="SSF55073">
    <property type="entry name" value="Nucleotide cyclase"/>
    <property type="match status" value="1"/>
</dbReference>
<dbReference type="PATRIC" id="fig|1800.3.peg.2559"/>
<dbReference type="RefSeq" id="WP_236695441.1">
    <property type="nucleotide sequence ID" value="NZ_JYNX01000035.1"/>
</dbReference>
<dbReference type="GO" id="GO:0005737">
    <property type="term" value="C:cytoplasm"/>
    <property type="evidence" value="ECO:0007669"/>
    <property type="project" value="TreeGrafter"/>
</dbReference>
<name>A0A0J6Z516_MYCCU</name>
<feature type="domain" description="Guanylate cyclase" evidence="3">
    <location>
        <begin position="49"/>
        <end position="175"/>
    </location>
</feature>
<dbReference type="InterPro" id="IPR001054">
    <property type="entry name" value="A/G_cyclase"/>
</dbReference>
<keyword evidence="1" id="KW-0547">Nucleotide-binding</keyword>
<gene>
    <name evidence="4" type="primary">cyaA_5</name>
    <name evidence="4" type="ORF">MCHUDSM44219_02553</name>
</gene>
<evidence type="ECO:0000313" key="4">
    <source>
        <dbReference type="EMBL" id="KMO79691.1"/>
    </source>
</evidence>